<dbReference type="RefSeq" id="WP_201916606.1">
    <property type="nucleotide sequence ID" value="NZ_JAERQG010000001.1"/>
</dbReference>
<reference evidence="1" key="1">
    <citation type="submission" date="2021-01" db="EMBL/GenBank/DDBJ databases">
        <title>Marivirga sp. nov., isolated from intertidal surface sediments.</title>
        <authorList>
            <person name="Zhang M."/>
        </authorList>
    </citation>
    <scope>NUCLEOTIDE SEQUENCE</scope>
    <source>
        <strain evidence="1">SM1354</strain>
    </source>
</reference>
<comment type="caution">
    <text evidence="1">The sequence shown here is derived from an EMBL/GenBank/DDBJ whole genome shotgun (WGS) entry which is preliminary data.</text>
</comment>
<keyword evidence="2" id="KW-1185">Reference proteome</keyword>
<dbReference type="Gene3D" id="2.120.10.80">
    <property type="entry name" value="Kelch-type beta propeller"/>
    <property type="match status" value="2"/>
</dbReference>
<name>A0A937DD06_9BACT</name>
<proteinExistence type="predicted"/>
<accession>A0A937DD06</accession>
<evidence type="ECO:0000313" key="1">
    <source>
        <dbReference type="EMBL" id="MBL0763712.1"/>
    </source>
</evidence>
<protein>
    <recommendedName>
        <fullName evidence="3">Galactose oxidase, central domain</fullName>
    </recommendedName>
</protein>
<dbReference type="InterPro" id="IPR015915">
    <property type="entry name" value="Kelch-typ_b-propeller"/>
</dbReference>
<dbReference type="EMBL" id="JAERQG010000001">
    <property type="protein sequence ID" value="MBL0763712.1"/>
    <property type="molecule type" value="Genomic_DNA"/>
</dbReference>
<dbReference type="PROSITE" id="PS51257">
    <property type="entry name" value="PROKAR_LIPOPROTEIN"/>
    <property type="match status" value="1"/>
</dbReference>
<evidence type="ECO:0008006" key="3">
    <source>
        <dbReference type="Google" id="ProtNLM"/>
    </source>
</evidence>
<evidence type="ECO:0000313" key="2">
    <source>
        <dbReference type="Proteomes" id="UP000642920"/>
    </source>
</evidence>
<gene>
    <name evidence="1" type="ORF">JKP34_00525</name>
</gene>
<organism evidence="1 2">
    <name type="scientific">Marivirga atlantica</name>
    <dbReference type="NCBI Taxonomy" id="1548457"/>
    <lineage>
        <taxon>Bacteria</taxon>
        <taxon>Pseudomonadati</taxon>
        <taxon>Bacteroidota</taxon>
        <taxon>Cytophagia</taxon>
        <taxon>Cytophagales</taxon>
        <taxon>Marivirgaceae</taxon>
        <taxon>Marivirga</taxon>
    </lineage>
</organism>
<sequence>MKSLFTILSILLLSACSFLKEEDSCTLLSEPLSKESIVSRDNNANVAAFNNTFVFRGRRGVEVFYQPGDCYIGDYSTEWSFTGEGSTESVNGNLGTLEALSGGSICVVVSASGNRSEQVCQEINFIKNNVWKAYADEFPSPFTHHRVILNIGGRIFSGFGMNNDWFELDTATFTWTERNHIPNLVDFNAFAGFSIQDKGYLVGNNSILYEYSPATDSWSEIGNTPFNVAQVLNLGAYDFREEYNKTVLGLSMSGKGYFGLGDMFYLWEYDPSTKEWTEKAQYPERPGFYNHGFSYEGKIFFGDYIYDPTTDSWEKGNQNFNVSEKFSPGFVEMDGKILGAQNGRSILTDGNTFNKVEEDDEYLPYKLAPLETVKNGASVGRFAFFVESTSKYKDNSWYYYVKN</sequence>
<dbReference type="SUPFAM" id="SSF117281">
    <property type="entry name" value="Kelch motif"/>
    <property type="match status" value="1"/>
</dbReference>
<dbReference type="Proteomes" id="UP000642920">
    <property type="component" value="Unassembled WGS sequence"/>
</dbReference>
<dbReference type="AlphaFoldDB" id="A0A937DD06"/>